<dbReference type="EMBL" id="QSIO01000001">
    <property type="protein sequence ID" value="RHC96164.1"/>
    <property type="molecule type" value="Genomic_DNA"/>
</dbReference>
<evidence type="ECO:0000313" key="2">
    <source>
        <dbReference type="EMBL" id="MTR62221.1"/>
    </source>
</evidence>
<dbReference type="RefSeq" id="WP_031576369.1">
    <property type="nucleotide sequence ID" value="NZ_CP134147.1"/>
</dbReference>
<protein>
    <submittedName>
        <fullName evidence="3">GNAT family N-acetyltransferase</fullName>
    </submittedName>
</protein>
<gene>
    <name evidence="3" type="ORF">DW820_03310</name>
    <name evidence="2" type="ORF">GMC80_02350</name>
</gene>
<dbReference type="Gene3D" id="3.40.630.30">
    <property type="match status" value="1"/>
</dbReference>
<evidence type="ECO:0000313" key="5">
    <source>
        <dbReference type="Proteomes" id="UP000462658"/>
    </source>
</evidence>
<feature type="domain" description="N-acetyltransferase" evidence="1">
    <location>
        <begin position="1"/>
        <end position="166"/>
    </location>
</feature>
<proteinExistence type="predicted"/>
<dbReference type="InterPro" id="IPR000182">
    <property type="entry name" value="GNAT_dom"/>
</dbReference>
<dbReference type="InterPro" id="IPR016181">
    <property type="entry name" value="Acyl_CoA_acyltransferase"/>
</dbReference>
<reference evidence="3 4" key="1">
    <citation type="submission" date="2018-08" db="EMBL/GenBank/DDBJ databases">
        <title>A genome reference for cultivated species of the human gut microbiota.</title>
        <authorList>
            <person name="Zou Y."/>
            <person name="Xue W."/>
            <person name="Luo G."/>
        </authorList>
    </citation>
    <scope>NUCLEOTIDE SEQUENCE [LARGE SCALE GENOMIC DNA]</scope>
    <source>
        <strain evidence="3 4">AM33-3BH</strain>
    </source>
</reference>
<evidence type="ECO:0000313" key="4">
    <source>
        <dbReference type="Proteomes" id="UP000285773"/>
    </source>
</evidence>
<evidence type="ECO:0000259" key="1">
    <source>
        <dbReference type="PROSITE" id="PS51186"/>
    </source>
</evidence>
<dbReference type="Proteomes" id="UP000285773">
    <property type="component" value="Unassembled WGS sequence"/>
</dbReference>
<organism evidence="3 4">
    <name type="scientific">Streptococcus parasanguinis</name>
    <dbReference type="NCBI Taxonomy" id="1318"/>
    <lineage>
        <taxon>Bacteria</taxon>
        <taxon>Bacillati</taxon>
        <taxon>Bacillota</taxon>
        <taxon>Bacilli</taxon>
        <taxon>Lactobacillales</taxon>
        <taxon>Streptococcaceae</taxon>
        <taxon>Streptococcus</taxon>
    </lineage>
</organism>
<dbReference type="CDD" id="cd04301">
    <property type="entry name" value="NAT_SF"/>
    <property type="match status" value="1"/>
</dbReference>
<keyword evidence="3" id="KW-0808">Transferase</keyword>
<dbReference type="EMBL" id="WMZA01000001">
    <property type="protein sequence ID" value="MTR62221.1"/>
    <property type="molecule type" value="Genomic_DNA"/>
</dbReference>
<comment type="caution">
    <text evidence="3">The sequence shown here is derived from an EMBL/GenBank/DDBJ whole genome shotgun (WGS) entry which is preliminary data.</text>
</comment>
<dbReference type="Proteomes" id="UP000462658">
    <property type="component" value="Unassembled WGS sequence"/>
</dbReference>
<dbReference type="PROSITE" id="PS51186">
    <property type="entry name" value="GNAT"/>
    <property type="match status" value="1"/>
</dbReference>
<dbReference type="SUPFAM" id="SSF55729">
    <property type="entry name" value="Acyl-CoA N-acyltransferases (Nat)"/>
    <property type="match status" value="1"/>
</dbReference>
<dbReference type="GO" id="GO:0016747">
    <property type="term" value="F:acyltransferase activity, transferring groups other than amino-acyl groups"/>
    <property type="evidence" value="ECO:0007669"/>
    <property type="project" value="InterPro"/>
</dbReference>
<dbReference type="Pfam" id="PF00583">
    <property type="entry name" value="Acetyltransf_1"/>
    <property type="match status" value="1"/>
</dbReference>
<name>A0A414CMB9_STRPA</name>
<dbReference type="AlphaFoldDB" id="A0A414CMB9"/>
<reference evidence="2 5" key="2">
    <citation type="journal article" date="2019" name="Nat. Med.">
        <title>A library of human gut bacterial isolates paired with longitudinal multiomics data enables mechanistic microbiome research.</title>
        <authorList>
            <person name="Poyet M."/>
            <person name="Groussin M."/>
            <person name="Gibbons S.M."/>
            <person name="Avila-Pacheco J."/>
            <person name="Jiang X."/>
            <person name="Kearney S.M."/>
            <person name="Perrotta A.R."/>
            <person name="Berdy B."/>
            <person name="Zhao S."/>
            <person name="Lieberman T.D."/>
            <person name="Swanson P.K."/>
            <person name="Smith M."/>
            <person name="Roesemann S."/>
            <person name="Alexander J.E."/>
            <person name="Rich S.A."/>
            <person name="Livny J."/>
            <person name="Vlamakis H."/>
            <person name="Clish C."/>
            <person name="Bullock K."/>
            <person name="Deik A."/>
            <person name="Scott J."/>
            <person name="Pierce K.A."/>
            <person name="Xavier R.J."/>
            <person name="Alm E.J."/>
        </authorList>
    </citation>
    <scope>NUCLEOTIDE SEQUENCE [LARGE SCALE GENOMIC DNA]</scope>
    <source>
        <strain evidence="2 5">BIOML-A10</strain>
    </source>
</reference>
<evidence type="ECO:0000313" key="3">
    <source>
        <dbReference type="EMBL" id="RHC96164.1"/>
    </source>
</evidence>
<accession>A0A414CMB9</accession>
<sequence length="193" mass="22253">MEIRMAYPNEIKRIMEIIQDAKESLAQRQVDQWQDGYPDEEIIFEDILESRGYVAVEDQEVVAYAAVHKGNEAAYNEIYDGKWEHDNYMYVTFHRVAVAKEAAGKGVAQTFLQGLIEGEKGPDFRCDTHPDNLVMQHLLEKLGYHYCGKVPIDGVRLAYQKIKRKAETSLFQVVSEEDRWDQRAEAAYNDSLS</sequence>